<evidence type="ECO:0000256" key="7">
    <source>
        <dbReference type="SAM" id="Phobius"/>
    </source>
</evidence>
<dbReference type="InterPro" id="IPR002213">
    <property type="entry name" value="UDP_glucos_trans"/>
</dbReference>
<evidence type="ECO:0000256" key="5">
    <source>
        <dbReference type="ARBA" id="ARBA00047475"/>
    </source>
</evidence>
<sequence length="473" mass="53092">MDLTARHLSRSEKIIPGPGPPSCQTNGAGTAVLQRMFTRELLHEFCQLGDIGTYADGGTMWAQVKRQSKARYAHGEASHLKSMLPLAHRLHISGHNITILQTTDSENLHIEVKPLEDLNFFTKGIPPDLDEQHQKMIWTHNDLLRVGLFMRNMASLQICKEIFEIVVNSAESFEKYFQNWDLLIVDNLFAQCGKLAAVSSSVPWIEYSTCTMMRDIFGRIGLYLPISAVHGLYVSNGYYDAVLDFNLLANAPNALNVFSVDYPCPAGGTLDEDYRQFVEAKGSKGTILLTVGHYLQWDSAPSHVISTLVDMFNELTDYRILWHYRGNKTLALKSHVRAVKWLPQTAILNHPKTVAFISHMGCKSFREAICARVPVIAVPFFGDQQRNTAMALRRGVAVYINKFNFTKSSVQEAFEAVLGNDSYKRNMAKLGAMLDDYLMPTDLASINTYTLFTHSAWLILAAVVVLSLCDIVY</sequence>
<dbReference type="SUPFAM" id="SSF53756">
    <property type="entry name" value="UDP-Glycosyltransferase/glycogen phosphorylase"/>
    <property type="match status" value="1"/>
</dbReference>
<evidence type="ECO:0000256" key="2">
    <source>
        <dbReference type="ARBA" id="ARBA00012544"/>
    </source>
</evidence>
<evidence type="ECO:0000313" key="9">
    <source>
        <dbReference type="WBParaSite" id="TMUE_2000007058.1"/>
    </source>
</evidence>
<dbReference type="Pfam" id="PF00201">
    <property type="entry name" value="UDPGT"/>
    <property type="match status" value="1"/>
</dbReference>
<dbReference type="EC" id="2.4.1.17" evidence="2"/>
<dbReference type="PANTHER" id="PTHR48043:SF119">
    <property type="entry name" value="UDP-GLUCURONOSYLTRANSFERASE"/>
    <property type="match status" value="1"/>
</dbReference>
<keyword evidence="8" id="KW-1185">Reference proteome</keyword>
<proteinExistence type="inferred from homology"/>
<evidence type="ECO:0000256" key="1">
    <source>
        <dbReference type="ARBA" id="ARBA00009995"/>
    </source>
</evidence>
<name>A0A5S6QIM7_TRIMR</name>
<organism evidence="8 9">
    <name type="scientific">Trichuris muris</name>
    <name type="common">Mouse whipworm</name>
    <dbReference type="NCBI Taxonomy" id="70415"/>
    <lineage>
        <taxon>Eukaryota</taxon>
        <taxon>Metazoa</taxon>
        <taxon>Ecdysozoa</taxon>
        <taxon>Nematoda</taxon>
        <taxon>Enoplea</taxon>
        <taxon>Dorylaimia</taxon>
        <taxon>Trichinellida</taxon>
        <taxon>Trichuridae</taxon>
        <taxon>Trichuris</taxon>
    </lineage>
</organism>
<evidence type="ECO:0000256" key="6">
    <source>
        <dbReference type="SAM" id="MobiDB-lite"/>
    </source>
</evidence>
<accession>A0A5S6QIM7</accession>
<keyword evidence="7" id="KW-0472">Membrane</keyword>
<keyword evidence="3" id="KW-0328">Glycosyltransferase</keyword>
<keyword evidence="7" id="KW-1133">Transmembrane helix</keyword>
<evidence type="ECO:0000256" key="4">
    <source>
        <dbReference type="ARBA" id="ARBA00022679"/>
    </source>
</evidence>
<comment type="similarity">
    <text evidence="1">Belongs to the UDP-glycosyltransferase family.</text>
</comment>
<dbReference type="STRING" id="70415.A0A5S6QIM7"/>
<dbReference type="InterPro" id="IPR050271">
    <property type="entry name" value="UDP-glycosyltransferase"/>
</dbReference>
<dbReference type="CDD" id="cd03784">
    <property type="entry name" value="GT1_Gtf-like"/>
    <property type="match status" value="1"/>
</dbReference>
<comment type="catalytic activity">
    <reaction evidence="5">
        <text>glucuronate acceptor + UDP-alpha-D-glucuronate = acceptor beta-D-glucuronoside + UDP + H(+)</text>
        <dbReference type="Rhea" id="RHEA:21032"/>
        <dbReference type="ChEBI" id="CHEBI:15378"/>
        <dbReference type="ChEBI" id="CHEBI:58052"/>
        <dbReference type="ChEBI" id="CHEBI:58223"/>
        <dbReference type="ChEBI" id="CHEBI:132367"/>
        <dbReference type="ChEBI" id="CHEBI:132368"/>
        <dbReference type="EC" id="2.4.1.17"/>
    </reaction>
</comment>
<dbReference type="PANTHER" id="PTHR48043">
    <property type="entry name" value="EG:EG0003.4 PROTEIN-RELATED"/>
    <property type="match status" value="1"/>
</dbReference>
<dbReference type="AlphaFoldDB" id="A0A5S6QIM7"/>
<evidence type="ECO:0000256" key="3">
    <source>
        <dbReference type="ARBA" id="ARBA00022676"/>
    </source>
</evidence>
<reference evidence="9" key="1">
    <citation type="submission" date="2019-12" db="UniProtKB">
        <authorList>
            <consortium name="WormBaseParasite"/>
        </authorList>
    </citation>
    <scope>IDENTIFICATION</scope>
</reference>
<dbReference type="GO" id="GO:0015020">
    <property type="term" value="F:glucuronosyltransferase activity"/>
    <property type="evidence" value="ECO:0007669"/>
    <property type="project" value="UniProtKB-EC"/>
</dbReference>
<evidence type="ECO:0000313" key="8">
    <source>
        <dbReference type="Proteomes" id="UP000046395"/>
    </source>
</evidence>
<dbReference type="Proteomes" id="UP000046395">
    <property type="component" value="Unassembled WGS sequence"/>
</dbReference>
<dbReference type="WBParaSite" id="TMUE_2000007058.1">
    <property type="protein sequence ID" value="TMUE_2000007058.1"/>
    <property type="gene ID" value="WBGene00291445"/>
</dbReference>
<protein>
    <recommendedName>
        <fullName evidence="2">glucuronosyltransferase</fullName>
        <ecNumber evidence="2">2.4.1.17</ecNumber>
    </recommendedName>
</protein>
<feature type="region of interest" description="Disordered" evidence="6">
    <location>
        <begin position="1"/>
        <end position="23"/>
    </location>
</feature>
<keyword evidence="4" id="KW-0808">Transferase</keyword>
<dbReference type="FunFam" id="3.40.50.2000:FF:000021">
    <property type="entry name" value="UDP-glucuronosyltransferase"/>
    <property type="match status" value="1"/>
</dbReference>
<feature type="transmembrane region" description="Helical" evidence="7">
    <location>
        <begin position="451"/>
        <end position="472"/>
    </location>
</feature>
<keyword evidence="7" id="KW-0812">Transmembrane</keyword>
<dbReference type="Gene3D" id="3.40.50.2000">
    <property type="entry name" value="Glycogen Phosphorylase B"/>
    <property type="match status" value="2"/>
</dbReference>